<dbReference type="EMBL" id="JABBGH010000001">
    <property type="protein sequence ID" value="NML65515.1"/>
    <property type="molecule type" value="Genomic_DNA"/>
</dbReference>
<dbReference type="RefSeq" id="WP_169530812.1">
    <property type="nucleotide sequence ID" value="NZ_JABBGH010000001.1"/>
</dbReference>
<keyword evidence="2" id="KW-1185">Reference proteome</keyword>
<dbReference type="Proteomes" id="UP000559626">
    <property type="component" value="Unassembled WGS sequence"/>
</dbReference>
<evidence type="ECO:0008006" key="3">
    <source>
        <dbReference type="Google" id="ProtNLM"/>
    </source>
</evidence>
<reference evidence="1 2" key="1">
    <citation type="submission" date="2020-04" db="EMBL/GenBank/DDBJ databases">
        <title>Hymenobacter polaris sp. nov., isolated from Arctic soil.</title>
        <authorList>
            <person name="Dahal R.H."/>
        </authorList>
    </citation>
    <scope>NUCLEOTIDE SEQUENCE [LARGE SCALE GENOMIC DNA]</scope>
    <source>
        <strain evidence="1 2">RP-2-7</strain>
    </source>
</reference>
<name>A0A7Y0ADU5_9BACT</name>
<accession>A0A7Y0ADU5</accession>
<comment type="caution">
    <text evidence="1">The sequence shown here is derived from an EMBL/GenBank/DDBJ whole genome shotgun (WGS) entry which is preliminary data.</text>
</comment>
<gene>
    <name evidence="1" type="ORF">HHL22_09895</name>
</gene>
<evidence type="ECO:0000313" key="2">
    <source>
        <dbReference type="Proteomes" id="UP000559626"/>
    </source>
</evidence>
<sequence length="138" mass="14963">MPTSAATTVFTNAAGTLLAHPAGYAEVRYAPTPLRIADLQPLLTQLGQLLLQRGWYRILLDGRQLKPLSDAVKQWTQANWTAAGIARPAHLELATLLPTDVFSRLGVQELQLGTTNGNRSRNFSDEAAAHAYLTSLPS</sequence>
<proteinExistence type="predicted"/>
<dbReference type="AlphaFoldDB" id="A0A7Y0ADU5"/>
<protein>
    <recommendedName>
        <fullName evidence="3">STAS/SEC14 domain-containing protein</fullName>
    </recommendedName>
</protein>
<organism evidence="1 2">
    <name type="scientific">Hymenobacter polaris</name>
    <dbReference type="NCBI Taxonomy" id="2682546"/>
    <lineage>
        <taxon>Bacteria</taxon>
        <taxon>Pseudomonadati</taxon>
        <taxon>Bacteroidota</taxon>
        <taxon>Cytophagia</taxon>
        <taxon>Cytophagales</taxon>
        <taxon>Hymenobacteraceae</taxon>
        <taxon>Hymenobacter</taxon>
    </lineage>
</organism>
<evidence type="ECO:0000313" key="1">
    <source>
        <dbReference type="EMBL" id="NML65515.1"/>
    </source>
</evidence>